<dbReference type="InterPro" id="IPR037094">
    <property type="entry name" value="Glyco_hydro_38_cen_sf"/>
</dbReference>
<dbReference type="Pfam" id="PF09261">
    <property type="entry name" value="Alpha-mann_mid"/>
    <property type="match status" value="1"/>
</dbReference>
<dbReference type="Pfam" id="PF07748">
    <property type="entry name" value="Glyco_hydro_38C"/>
    <property type="match status" value="1"/>
</dbReference>
<comment type="caution">
    <text evidence="10">The sequence shown here is derived from an EMBL/GenBank/DDBJ whole genome shotgun (WGS) entry which is preliminary data.</text>
</comment>
<dbReference type="Gene3D" id="3.20.110.10">
    <property type="entry name" value="Glycoside hydrolase 38, N terminal domain"/>
    <property type="match status" value="1"/>
</dbReference>
<dbReference type="Proteomes" id="UP001152562">
    <property type="component" value="Unassembled WGS sequence"/>
</dbReference>
<dbReference type="InterPro" id="IPR011013">
    <property type="entry name" value="Gal_mutarotase_sf_dom"/>
</dbReference>
<keyword evidence="7" id="KW-0326">Glycosidase</keyword>
<sequence length="1388" mass="159105">MLNSNLGLTGDMCSDNTIAMFPVDLPIAATMDNMKMVLDATITELWANNERKFTLSDSELPYFFYWWARRDGTVRRMVYQLLRQGRLTIVGGGWGMNEGSTTSYQSIIDSYTYSLRKLNRTFLSCAKPLVAWQSDVFGHSREYASLMAQMGFDGLFVNPISFDDELVRMDRNALEFLWRGSDDLGMETDIYTNKLFDGYWSPPGFCFSISCFDPLLVTSEKTFTNIEERVNLFISLMKFRQAPYYKTKHILVMMGSRNGYYSARTWFRNIEALIAAANEKTYADRTQVYLHYSSPHCYLKAVHDDRPTLEMKQDDFLPYAYDKSAYLTGFYTSRPDLKYFIRVGNVFLQMSKQLQVLAKLGFDNVLEDFMWIMGVVQDHNIISGALRDHAKSYYIRKLDVAIQRAMALIESGINKLRKSPVSVKYHRCEFNSSTCAITQSPSFHIIIYNSLAWRVSSPVRIPVEKAKYIVFEPNGNVINASLLPISTHVLKIPTRSTKSEHELVFIATDIPPLGFKSYFFKKIIKEKRSIIKKLSPHPQKKYYIRQAPDVYNKTYFEEMSNYDEVDDLDKVYSSKFDYNNNREYIENNVDYAESNENKKEDNYASINSYLADNRGVVTPLSDQIPKRTEPYELLFTEETTFGKPIYFLPVTEKYVEVTRTTPVVNAFINEDEPNTEEPSFRQDPTDFIESPIDVSETTPSSSEAYESVTTTILTSETTQATEIIPSTETIQASERSTTEEITSTDGISTETSTSTEVTETSEVPTTTKLTTEEISTEQTSETSPTEQTSETSSTEQTSEISSTEETQISETSSTEMTELSKSSTSTESNSESSTASMQNVIAIHVTRTTHRSFTTDDTHLLEEDSISIKPEVFSKDVTRTTKATLRSYSTELAIQAIATTETATHETSTLEITPDVVTTIKDIAKETEILEKAKIGYTEKPNIEQTPKYRVYDIKDESYYALLSKDTFIENKYIKINLDQDKISSINLSNNISTSLDIQFFYYISDDPDKLNKLNETLSPGVYIFRPMDPNPVPIIDYLDTKVYKTNIVQEIHTGYADYASVVIKLYVNSPFIELDWTIGPLPEDDYGKEVFIRYSTGLNNDGVFYTDSNGRQTVKRIKNRRATYEPYNIDEIAGNFYPVTSKIYIEDTEKDIRFAVFNDRSQGGSSLIPGTIDLMIHRRIMTDDSGTNIFLNETMDGKGITISGKHYLYLSKSKYKPNKVFEKKLAKEIELKLVYLISNTKMHLQKWLPLTNEFSGIDKLPLGVHVLTLQNWNDGTLLIRLENYLEKCDTVKTGVKYVFLKNLFYNIGIENIKETTLAANEWKSEFLQLKWETNGSFFKNFNEYYGTDKVEYDLDEIRADDEDLDNGIRLVPQQIRTFVVWFNNKNL</sequence>
<dbReference type="GO" id="GO:0004559">
    <property type="term" value="F:alpha-mannosidase activity"/>
    <property type="evidence" value="ECO:0007669"/>
    <property type="project" value="InterPro"/>
</dbReference>
<dbReference type="InterPro" id="IPR011330">
    <property type="entry name" value="Glyco_hydro/deAcase_b/a-brl"/>
</dbReference>
<organism evidence="10 11">
    <name type="scientific">Pieris brassicae</name>
    <name type="common">White butterfly</name>
    <name type="synonym">Large white butterfly</name>
    <dbReference type="NCBI Taxonomy" id="7116"/>
    <lineage>
        <taxon>Eukaryota</taxon>
        <taxon>Metazoa</taxon>
        <taxon>Ecdysozoa</taxon>
        <taxon>Arthropoda</taxon>
        <taxon>Hexapoda</taxon>
        <taxon>Insecta</taxon>
        <taxon>Pterygota</taxon>
        <taxon>Neoptera</taxon>
        <taxon>Endopterygota</taxon>
        <taxon>Lepidoptera</taxon>
        <taxon>Glossata</taxon>
        <taxon>Ditrysia</taxon>
        <taxon>Papilionoidea</taxon>
        <taxon>Pieridae</taxon>
        <taxon>Pierinae</taxon>
        <taxon>Pieris</taxon>
    </lineage>
</organism>
<evidence type="ECO:0000256" key="2">
    <source>
        <dbReference type="ARBA" id="ARBA00009792"/>
    </source>
</evidence>
<name>A0A9P0TKM3_PIEBR</name>
<dbReference type="Gene3D" id="1.20.1270.50">
    <property type="entry name" value="Glycoside hydrolase family 38, central domain"/>
    <property type="match status" value="1"/>
</dbReference>
<dbReference type="GO" id="GO:0006013">
    <property type="term" value="P:mannose metabolic process"/>
    <property type="evidence" value="ECO:0007669"/>
    <property type="project" value="InterPro"/>
</dbReference>
<dbReference type="GO" id="GO:0005764">
    <property type="term" value="C:lysosome"/>
    <property type="evidence" value="ECO:0007669"/>
    <property type="project" value="TreeGrafter"/>
</dbReference>
<keyword evidence="6" id="KW-1015">Disulfide bond</keyword>
<accession>A0A9P0TKM3</accession>
<evidence type="ECO:0000313" key="10">
    <source>
        <dbReference type="EMBL" id="CAH4033229.1"/>
    </source>
</evidence>
<protein>
    <recommendedName>
        <fullName evidence="9">Glycoside hydrolase family 38 central domain-containing protein</fullName>
    </recommendedName>
</protein>
<evidence type="ECO:0000256" key="8">
    <source>
        <dbReference type="SAM" id="MobiDB-lite"/>
    </source>
</evidence>
<keyword evidence="3" id="KW-0479">Metal-binding</keyword>
<dbReference type="InterPro" id="IPR000602">
    <property type="entry name" value="Glyco_hydro_38_N"/>
</dbReference>
<keyword evidence="4" id="KW-0378">Hydrolase</keyword>
<dbReference type="InterPro" id="IPR050843">
    <property type="entry name" value="Glycosyl_Hydrlase_38"/>
</dbReference>
<dbReference type="SUPFAM" id="SSF74650">
    <property type="entry name" value="Galactose mutarotase-like"/>
    <property type="match status" value="2"/>
</dbReference>
<dbReference type="SUPFAM" id="SSF88688">
    <property type="entry name" value="Families 57/38 glycoside transferase middle domain"/>
    <property type="match status" value="1"/>
</dbReference>
<evidence type="ECO:0000259" key="9">
    <source>
        <dbReference type="SMART" id="SM00872"/>
    </source>
</evidence>
<evidence type="ECO:0000256" key="5">
    <source>
        <dbReference type="ARBA" id="ARBA00022833"/>
    </source>
</evidence>
<gene>
    <name evidence="10" type="ORF">PIBRA_LOCUS9540</name>
</gene>
<dbReference type="Gene3D" id="2.70.98.30">
    <property type="entry name" value="Golgi alpha-mannosidase II, domain 4"/>
    <property type="match status" value="1"/>
</dbReference>
<keyword evidence="5" id="KW-0862">Zinc</keyword>
<evidence type="ECO:0000256" key="4">
    <source>
        <dbReference type="ARBA" id="ARBA00022801"/>
    </source>
</evidence>
<keyword evidence="11" id="KW-1185">Reference proteome</keyword>
<reference evidence="10" key="1">
    <citation type="submission" date="2022-05" db="EMBL/GenBank/DDBJ databases">
        <authorList>
            <person name="Okamura Y."/>
        </authorList>
    </citation>
    <scope>NUCLEOTIDE SEQUENCE</scope>
</reference>
<evidence type="ECO:0000256" key="7">
    <source>
        <dbReference type="ARBA" id="ARBA00023295"/>
    </source>
</evidence>
<comment type="cofactor">
    <cofactor evidence="1">
        <name>Zn(2+)</name>
        <dbReference type="ChEBI" id="CHEBI:29105"/>
    </cofactor>
</comment>
<dbReference type="SUPFAM" id="SSF88713">
    <property type="entry name" value="Glycoside hydrolase/deacetylase"/>
    <property type="match status" value="1"/>
</dbReference>
<dbReference type="GO" id="GO:0030246">
    <property type="term" value="F:carbohydrate binding"/>
    <property type="evidence" value="ECO:0007669"/>
    <property type="project" value="InterPro"/>
</dbReference>
<dbReference type="PANTHER" id="PTHR11607">
    <property type="entry name" value="ALPHA-MANNOSIDASE"/>
    <property type="match status" value="1"/>
</dbReference>
<dbReference type="Pfam" id="PF01074">
    <property type="entry name" value="Glyco_hydro_38N"/>
    <property type="match status" value="1"/>
</dbReference>
<dbReference type="InterPro" id="IPR027291">
    <property type="entry name" value="Glyco_hydro_38_N_sf"/>
</dbReference>
<dbReference type="InterPro" id="IPR028995">
    <property type="entry name" value="Glyco_hydro_57/38_cen_sf"/>
</dbReference>
<feature type="compositionally biased region" description="Low complexity" evidence="8">
    <location>
        <begin position="733"/>
        <end position="835"/>
    </location>
</feature>
<dbReference type="InterPro" id="IPR013780">
    <property type="entry name" value="Glyco_hydro_b"/>
</dbReference>
<feature type="region of interest" description="Disordered" evidence="8">
    <location>
        <begin position="726"/>
        <end position="835"/>
    </location>
</feature>
<evidence type="ECO:0000313" key="11">
    <source>
        <dbReference type="Proteomes" id="UP001152562"/>
    </source>
</evidence>
<evidence type="ECO:0000256" key="1">
    <source>
        <dbReference type="ARBA" id="ARBA00001947"/>
    </source>
</evidence>
<dbReference type="EMBL" id="CALOZG010000029">
    <property type="protein sequence ID" value="CAH4033229.1"/>
    <property type="molecule type" value="Genomic_DNA"/>
</dbReference>
<evidence type="ECO:0000256" key="6">
    <source>
        <dbReference type="ARBA" id="ARBA00023157"/>
    </source>
</evidence>
<dbReference type="Gene3D" id="2.60.40.1180">
    <property type="entry name" value="Golgi alpha-mannosidase II"/>
    <property type="match status" value="1"/>
</dbReference>
<dbReference type="InterPro" id="IPR011682">
    <property type="entry name" value="Glyco_hydro_38_C"/>
</dbReference>
<dbReference type="GO" id="GO:0046872">
    <property type="term" value="F:metal ion binding"/>
    <property type="evidence" value="ECO:0007669"/>
    <property type="project" value="UniProtKB-KW"/>
</dbReference>
<feature type="domain" description="Glycoside hydrolase family 38 central" evidence="9">
    <location>
        <begin position="325"/>
        <end position="398"/>
    </location>
</feature>
<evidence type="ECO:0000256" key="3">
    <source>
        <dbReference type="ARBA" id="ARBA00022723"/>
    </source>
</evidence>
<dbReference type="FunFam" id="1.20.1270.50:FF:000002">
    <property type="entry name" value="Alpha-mannosidase"/>
    <property type="match status" value="1"/>
</dbReference>
<dbReference type="InterPro" id="IPR015341">
    <property type="entry name" value="Glyco_hydro_38_cen"/>
</dbReference>
<dbReference type="Gene3D" id="2.60.40.1360">
    <property type="match status" value="1"/>
</dbReference>
<proteinExistence type="inferred from homology"/>
<dbReference type="PANTHER" id="PTHR11607:SF3">
    <property type="entry name" value="LYSOSOMAL ALPHA-MANNOSIDASE"/>
    <property type="match status" value="1"/>
</dbReference>
<dbReference type="SMART" id="SM00872">
    <property type="entry name" value="Alpha-mann_mid"/>
    <property type="match status" value="1"/>
</dbReference>
<comment type="similarity">
    <text evidence="2">Belongs to the glycosyl hydrolase 38 family.</text>
</comment>